<evidence type="ECO:0000256" key="1">
    <source>
        <dbReference type="ARBA" id="ARBA00023125"/>
    </source>
</evidence>
<dbReference type="SUPFAM" id="SSF56349">
    <property type="entry name" value="DNA breaking-rejoining enzymes"/>
    <property type="match status" value="1"/>
</dbReference>
<organism evidence="6 7">
    <name type="scientific">Labedaea rhizosphaerae</name>
    <dbReference type="NCBI Taxonomy" id="598644"/>
    <lineage>
        <taxon>Bacteria</taxon>
        <taxon>Bacillati</taxon>
        <taxon>Actinomycetota</taxon>
        <taxon>Actinomycetes</taxon>
        <taxon>Pseudonocardiales</taxon>
        <taxon>Pseudonocardiaceae</taxon>
        <taxon>Labedaea</taxon>
    </lineage>
</organism>
<dbReference type="GO" id="GO:0003677">
    <property type="term" value="F:DNA binding"/>
    <property type="evidence" value="ECO:0007669"/>
    <property type="project" value="UniProtKB-UniRule"/>
</dbReference>
<dbReference type="InterPro" id="IPR044068">
    <property type="entry name" value="CB"/>
</dbReference>
<dbReference type="PANTHER" id="PTHR30349">
    <property type="entry name" value="PHAGE INTEGRASE-RELATED"/>
    <property type="match status" value="1"/>
</dbReference>
<dbReference type="GO" id="GO:0015074">
    <property type="term" value="P:DNA integration"/>
    <property type="evidence" value="ECO:0007669"/>
    <property type="project" value="InterPro"/>
</dbReference>
<dbReference type="EMBL" id="SNXZ01000009">
    <property type="protein sequence ID" value="TDP91125.1"/>
    <property type="molecule type" value="Genomic_DNA"/>
</dbReference>
<dbReference type="Gene3D" id="1.10.443.10">
    <property type="entry name" value="Intergrase catalytic core"/>
    <property type="match status" value="1"/>
</dbReference>
<keyword evidence="7" id="KW-1185">Reference proteome</keyword>
<dbReference type="Proteomes" id="UP000295444">
    <property type="component" value="Unassembled WGS sequence"/>
</dbReference>
<dbReference type="PROSITE" id="PS51898">
    <property type="entry name" value="TYR_RECOMBINASE"/>
    <property type="match status" value="1"/>
</dbReference>
<accession>A0A4R6RXP8</accession>
<dbReference type="PROSITE" id="PS51900">
    <property type="entry name" value="CB"/>
    <property type="match status" value="1"/>
</dbReference>
<evidence type="ECO:0000259" key="4">
    <source>
        <dbReference type="PROSITE" id="PS51898"/>
    </source>
</evidence>
<dbReference type="InterPro" id="IPR002104">
    <property type="entry name" value="Integrase_catalytic"/>
</dbReference>
<gene>
    <name evidence="6" type="ORF">EV186_109117</name>
</gene>
<reference evidence="6 7" key="1">
    <citation type="submission" date="2019-03" db="EMBL/GenBank/DDBJ databases">
        <title>Genomic Encyclopedia of Type Strains, Phase IV (KMG-IV): sequencing the most valuable type-strain genomes for metagenomic binning, comparative biology and taxonomic classification.</title>
        <authorList>
            <person name="Goeker M."/>
        </authorList>
    </citation>
    <scope>NUCLEOTIDE SEQUENCE [LARGE SCALE GENOMIC DNA]</scope>
    <source>
        <strain evidence="6 7">DSM 45361</strain>
    </source>
</reference>
<dbReference type="Gene3D" id="1.10.150.130">
    <property type="match status" value="1"/>
</dbReference>
<dbReference type="AlphaFoldDB" id="A0A4R6RXP8"/>
<evidence type="ECO:0000256" key="2">
    <source>
        <dbReference type="ARBA" id="ARBA00023172"/>
    </source>
</evidence>
<dbReference type="RefSeq" id="WP_133853911.1">
    <property type="nucleotide sequence ID" value="NZ_SNXZ01000009.1"/>
</dbReference>
<feature type="domain" description="Core-binding (CB)" evidence="5">
    <location>
        <begin position="40"/>
        <end position="122"/>
    </location>
</feature>
<dbReference type="InterPro" id="IPR011010">
    <property type="entry name" value="DNA_brk_join_enz"/>
</dbReference>
<dbReference type="InterPro" id="IPR010998">
    <property type="entry name" value="Integrase_recombinase_N"/>
</dbReference>
<name>A0A4R6RXP8_LABRH</name>
<evidence type="ECO:0000259" key="5">
    <source>
        <dbReference type="PROSITE" id="PS51900"/>
    </source>
</evidence>
<evidence type="ECO:0000256" key="3">
    <source>
        <dbReference type="PROSITE-ProRule" id="PRU01248"/>
    </source>
</evidence>
<evidence type="ECO:0000313" key="6">
    <source>
        <dbReference type="EMBL" id="TDP91125.1"/>
    </source>
</evidence>
<proteinExistence type="predicted"/>
<comment type="caution">
    <text evidence="6">The sequence shown here is derived from an EMBL/GenBank/DDBJ whole genome shotgun (WGS) entry which is preliminary data.</text>
</comment>
<dbReference type="Pfam" id="PF00589">
    <property type="entry name" value="Phage_integrase"/>
    <property type="match status" value="1"/>
</dbReference>
<dbReference type="OrthoDB" id="4137935at2"/>
<feature type="domain" description="Tyr recombinase" evidence="4">
    <location>
        <begin position="143"/>
        <end position="333"/>
    </location>
</feature>
<dbReference type="GO" id="GO:0006310">
    <property type="term" value="P:DNA recombination"/>
    <property type="evidence" value="ECO:0007669"/>
    <property type="project" value="UniProtKB-KW"/>
</dbReference>
<dbReference type="InterPro" id="IPR013762">
    <property type="entry name" value="Integrase-like_cat_sf"/>
</dbReference>
<keyword evidence="2" id="KW-0233">DNA recombination</keyword>
<keyword evidence="1 3" id="KW-0238">DNA-binding</keyword>
<dbReference type="InterPro" id="IPR050090">
    <property type="entry name" value="Tyrosine_recombinase_XerCD"/>
</dbReference>
<protein>
    <submittedName>
        <fullName evidence="6">Site-specific recombinase XerD</fullName>
    </submittedName>
</protein>
<evidence type="ECO:0000313" key="7">
    <source>
        <dbReference type="Proteomes" id="UP000295444"/>
    </source>
</evidence>
<dbReference type="PANTHER" id="PTHR30349:SF81">
    <property type="entry name" value="TYROSINE RECOMBINASE XERC"/>
    <property type="match status" value="1"/>
</dbReference>
<sequence>MVDTQLVPGHTDAVQDRRHRLLGAVVMLPGLPELNPADRYDLRLVTAAWLETDKTDATRVAYFGALQGWLAWCAARDLDPLAARRVDVDAWKNTATTTGAAPGRSTVRLRVSAVSSWYDYLAGNDLTDRNPAKLAGRPRPPDPVPTALSTQECGALLATAHRRAQELDSEPAWRAAAVITVMLETALRVSSVLGADVEDLRDSGLRYSAKGGKSGEKDLTPQAVELVRHYLRRRSEREGAPPTGALFVTTGGVRLTRRDVWNTIRASAERAGITTRITPHVLRATAVTTLLDLGMLAEAQDLADHADPRTTRRNYDARNRSAAGHARLASVLDTARDQYRYPRGD</sequence>